<evidence type="ECO:0008006" key="4">
    <source>
        <dbReference type="Google" id="ProtNLM"/>
    </source>
</evidence>
<gene>
    <name evidence="2" type="ORF">GCM10009550_72650</name>
</gene>
<name>A0ABP4CFB6_9ACTN</name>
<keyword evidence="1" id="KW-0472">Membrane</keyword>
<sequence>MQRRVWKKTGFAELDRHARLAVVRALRTGHLPGDPAVHSVLRSSVTYRLEQGRKSRRALPVSYGFLLLVAVANALVLGPWFLLLGLWFVALGVYGWVSVRREGPRLAGLERALVETG</sequence>
<reference evidence="3" key="1">
    <citation type="journal article" date="2019" name="Int. J. Syst. Evol. Microbiol.">
        <title>The Global Catalogue of Microorganisms (GCM) 10K type strain sequencing project: providing services to taxonomists for standard genome sequencing and annotation.</title>
        <authorList>
            <consortium name="The Broad Institute Genomics Platform"/>
            <consortium name="The Broad Institute Genome Sequencing Center for Infectious Disease"/>
            <person name="Wu L."/>
            <person name="Ma J."/>
        </authorList>
    </citation>
    <scope>NUCLEOTIDE SEQUENCE [LARGE SCALE GENOMIC DNA]</scope>
    <source>
        <strain evidence="3">JCM 10696</strain>
    </source>
</reference>
<keyword evidence="3" id="KW-1185">Reference proteome</keyword>
<keyword evidence="1" id="KW-1133">Transmembrane helix</keyword>
<comment type="caution">
    <text evidence="2">The sequence shown here is derived from an EMBL/GenBank/DDBJ whole genome shotgun (WGS) entry which is preliminary data.</text>
</comment>
<accession>A0ABP4CFB6</accession>
<protein>
    <recommendedName>
        <fullName evidence="4">DUF3040 family protein</fullName>
    </recommendedName>
</protein>
<evidence type="ECO:0000256" key="1">
    <source>
        <dbReference type="SAM" id="Phobius"/>
    </source>
</evidence>
<feature type="transmembrane region" description="Helical" evidence="1">
    <location>
        <begin position="58"/>
        <end position="75"/>
    </location>
</feature>
<dbReference type="Proteomes" id="UP001500665">
    <property type="component" value="Unassembled WGS sequence"/>
</dbReference>
<keyword evidence="1" id="KW-0812">Transmembrane</keyword>
<dbReference type="EMBL" id="BAAAHH010000053">
    <property type="protein sequence ID" value="GAA0967989.1"/>
    <property type="molecule type" value="Genomic_DNA"/>
</dbReference>
<evidence type="ECO:0000313" key="3">
    <source>
        <dbReference type="Proteomes" id="UP001500665"/>
    </source>
</evidence>
<organism evidence="2 3">
    <name type="scientific">Actinocorallia libanotica</name>
    <dbReference type="NCBI Taxonomy" id="46162"/>
    <lineage>
        <taxon>Bacteria</taxon>
        <taxon>Bacillati</taxon>
        <taxon>Actinomycetota</taxon>
        <taxon>Actinomycetes</taxon>
        <taxon>Streptosporangiales</taxon>
        <taxon>Thermomonosporaceae</taxon>
        <taxon>Actinocorallia</taxon>
    </lineage>
</organism>
<proteinExistence type="predicted"/>
<evidence type="ECO:0000313" key="2">
    <source>
        <dbReference type="EMBL" id="GAA0967989.1"/>
    </source>
</evidence>